<reference evidence="1 2" key="1">
    <citation type="submission" date="2020-08" db="EMBL/GenBank/DDBJ databases">
        <title>Adhaeribacter dokdonensis sp. nov., isolated from the rhizosphere of Elymus tsukushiensis, a plant native to the Dokdo Islands, Republic of Korea.</title>
        <authorList>
            <person name="Ghim S.Y."/>
        </authorList>
    </citation>
    <scope>NUCLEOTIDE SEQUENCE [LARGE SCALE GENOMIC DNA]</scope>
    <source>
        <strain evidence="1 2">KUDC8001</strain>
    </source>
</reference>
<dbReference type="EMBL" id="CP055153">
    <property type="protein sequence ID" value="QMU27110.1"/>
    <property type="molecule type" value="Genomic_DNA"/>
</dbReference>
<proteinExistence type="predicted"/>
<dbReference type="Proteomes" id="UP000514509">
    <property type="component" value="Chromosome"/>
</dbReference>
<gene>
    <name evidence="1" type="ORF">HUW48_03270</name>
</gene>
<name>A0A7L7L2X3_9BACT</name>
<evidence type="ECO:0008006" key="3">
    <source>
        <dbReference type="Google" id="ProtNLM"/>
    </source>
</evidence>
<sequence length="76" mass="8294">MIPPAKLKVVGIDVSKVSLVICYLAEEKVRHVKKENNPAGFKQLLKQCGTESLYVMEAKPQIHGIRSVGLGSTTCI</sequence>
<dbReference type="RefSeq" id="WP_182414311.1">
    <property type="nucleotide sequence ID" value="NZ_CP055153.1"/>
</dbReference>
<dbReference type="KEGG" id="add:HUW48_03270"/>
<evidence type="ECO:0000313" key="1">
    <source>
        <dbReference type="EMBL" id="QMU27110.1"/>
    </source>
</evidence>
<accession>A0A7L7L2X3</accession>
<protein>
    <recommendedName>
        <fullName evidence="3">IS110 family transposase</fullName>
    </recommendedName>
</protein>
<evidence type="ECO:0000313" key="2">
    <source>
        <dbReference type="Proteomes" id="UP000514509"/>
    </source>
</evidence>
<dbReference type="AlphaFoldDB" id="A0A7L7L2X3"/>
<keyword evidence="2" id="KW-1185">Reference proteome</keyword>
<organism evidence="1 2">
    <name type="scientific">Adhaeribacter radiodurans</name>
    <dbReference type="NCBI Taxonomy" id="2745197"/>
    <lineage>
        <taxon>Bacteria</taxon>
        <taxon>Pseudomonadati</taxon>
        <taxon>Bacteroidota</taxon>
        <taxon>Cytophagia</taxon>
        <taxon>Cytophagales</taxon>
        <taxon>Hymenobacteraceae</taxon>
        <taxon>Adhaeribacter</taxon>
    </lineage>
</organism>